<comment type="caution">
    <text evidence="1">The sequence shown here is derived from an EMBL/GenBank/DDBJ whole genome shotgun (WGS) entry which is preliminary data.</text>
</comment>
<name>A0A9P9WYQ9_9PEZI</name>
<evidence type="ECO:0000313" key="1">
    <source>
        <dbReference type="EMBL" id="KAI1881594.1"/>
    </source>
</evidence>
<dbReference type="AlphaFoldDB" id="A0A9P9WYQ9"/>
<protein>
    <submittedName>
        <fullName evidence="1">Uncharacterized protein</fullName>
    </submittedName>
</protein>
<keyword evidence="2" id="KW-1185">Reference proteome</keyword>
<sequence length="140" mass="15866">MTRAKPPRHLACIAQVDEEHTALEHGQSGASNFESSAAWPSLNHLSPSKWSNADRNRIRQKPNAYLQHPMAGLVKRESTAAEYQAMDLFLTLFLTRCEHKNPNFRRTAATPHQYTTPDQLFLSRIGAYSQILWYQDGGTV</sequence>
<organism evidence="1 2">
    <name type="scientific">Neoarthrinium moseri</name>
    <dbReference type="NCBI Taxonomy" id="1658444"/>
    <lineage>
        <taxon>Eukaryota</taxon>
        <taxon>Fungi</taxon>
        <taxon>Dikarya</taxon>
        <taxon>Ascomycota</taxon>
        <taxon>Pezizomycotina</taxon>
        <taxon>Sordariomycetes</taxon>
        <taxon>Xylariomycetidae</taxon>
        <taxon>Amphisphaeriales</taxon>
        <taxon>Apiosporaceae</taxon>
        <taxon>Neoarthrinium</taxon>
    </lineage>
</organism>
<accession>A0A9P9WYQ9</accession>
<proteinExistence type="predicted"/>
<evidence type="ECO:0000313" key="2">
    <source>
        <dbReference type="Proteomes" id="UP000829685"/>
    </source>
</evidence>
<dbReference type="Proteomes" id="UP000829685">
    <property type="component" value="Unassembled WGS sequence"/>
</dbReference>
<gene>
    <name evidence="1" type="ORF">JX265_000420</name>
</gene>
<reference evidence="1" key="1">
    <citation type="submission" date="2021-03" db="EMBL/GenBank/DDBJ databases">
        <title>Revisited historic fungal species revealed as producer of novel bioactive compounds through whole genome sequencing and comparative genomics.</title>
        <authorList>
            <person name="Vignolle G.A."/>
            <person name="Hochenegger N."/>
            <person name="Mach R.L."/>
            <person name="Mach-Aigner A.R."/>
            <person name="Javad Rahimi M."/>
            <person name="Salim K.A."/>
            <person name="Chan C.M."/>
            <person name="Lim L.B.L."/>
            <person name="Cai F."/>
            <person name="Druzhinina I.S."/>
            <person name="U'Ren J.M."/>
            <person name="Derntl C."/>
        </authorList>
    </citation>
    <scope>NUCLEOTIDE SEQUENCE</scope>
    <source>
        <strain evidence="1">TUCIM 5799</strain>
    </source>
</reference>
<dbReference type="EMBL" id="JAFIMR010000001">
    <property type="protein sequence ID" value="KAI1881594.1"/>
    <property type="molecule type" value="Genomic_DNA"/>
</dbReference>